<feature type="signal peptide" evidence="1">
    <location>
        <begin position="1"/>
        <end position="19"/>
    </location>
</feature>
<organism evidence="2 3">
    <name type="scientific">Helicobacter aurati</name>
    <dbReference type="NCBI Taxonomy" id="137778"/>
    <lineage>
        <taxon>Bacteria</taxon>
        <taxon>Pseudomonadati</taxon>
        <taxon>Campylobacterota</taxon>
        <taxon>Epsilonproteobacteria</taxon>
        <taxon>Campylobacterales</taxon>
        <taxon>Helicobacteraceae</taxon>
        <taxon>Helicobacter</taxon>
    </lineage>
</organism>
<dbReference type="AlphaFoldDB" id="A0A3D8J6Y2"/>
<keyword evidence="1" id="KW-0732">Signal</keyword>
<evidence type="ECO:0000313" key="3">
    <source>
        <dbReference type="Proteomes" id="UP000256424"/>
    </source>
</evidence>
<accession>A0A3D8J6Y2</accession>
<dbReference type="Proteomes" id="UP000256424">
    <property type="component" value="Unassembled WGS sequence"/>
</dbReference>
<evidence type="ECO:0000313" key="2">
    <source>
        <dbReference type="EMBL" id="RDU72876.1"/>
    </source>
</evidence>
<evidence type="ECO:0000256" key="1">
    <source>
        <dbReference type="SAM" id="SignalP"/>
    </source>
</evidence>
<sequence length="312" mass="36350">MLRKQIVFFCLFLSTNVMQALSISSFTKPKVDTNENKRGWELDLNRVSLNFTQSSLTNQNLYTNFSDSNLKGNSQLALQFFLTFNASYYARRFVVFNSLVGEYGFTEVQQNNDTTVRNKNLDKFLISADYTQRVWDFDWGFESFEMGPYMKFSYQTEFVATQRIGRRQIFTYTLGAKLFEGKYIKGFYLNVFGEHDANPNIGLNSLGLETGVELEYKFNSNVRWLYLTSFKQYLFNARNSLINPKYQFLLETRIEAKLFRRFSIAPMLRFYMLKAENIEVPASNLILGVSFGFSKMLVPPDQVAKGVYDFSN</sequence>
<feature type="chain" id="PRO_5017799015" description="DUF3078 domain-containing protein" evidence="1">
    <location>
        <begin position="20"/>
        <end position="312"/>
    </location>
</feature>
<evidence type="ECO:0008006" key="4">
    <source>
        <dbReference type="Google" id="ProtNLM"/>
    </source>
</evidence>
<keyword evidence="3" id="KW-1185">Reference proteome</keyword>
<name>A0A3D8J6Y2_9HELI</name>
<dbReference type="RefSeq" id="WP_104763152.1">
    <property type="nucleotide sequence ID" value="NZ_FZPM01000014.1"/>
</dbReference>
<reference evidence="2 3" key="1">
    <citation type="submission" date="2018-04" db="EMBL/GenBank/DDBJ databases">
        <title>Novel Campyloabacter and Helicobacter Species and Strains.</title>
        <authorList>
            <person name="Mannion A.J."/>
            <person name="Shen Z."/>
            <person name="Fox J.G."/>
        </authorList>
    </citation>
    <scope>NUCLEOTIDE SEQUENCE [LARGE SCALE GENOMIC DNA]</scope>
    <source>
        <strain evidence="2 3">MIT 97-5075</strain>
    </source>
</reference>
<protein>
    <recommendedName>
        <fullName evidence="4">DUF3078 domain-containing protein</fullName>
    </recommendedName>
</protein>
<proteinExistence type="predicted"/>
<comment type="caution">
    <text evidence="2">The sequence shown here is derived from an EMBL/GenBank/DDBJ whole genome shotgun (WGS) entry which is preliminary data.</text>
</comment>
<dbReference type="EMBL" id="NXLW01000004">
    <property type="protein sequence ID" value="RDU72876.1"/>
    <property type="molecule type" value="Genomic_DNA"/>
</dbReference>
<gene>
    <name evidence="2" type="ORF">CQA66_03030</name>
</gene>
<dbReference type="OrthoDB" id="5320060at2"/>